<proteinExistence type="predicted"/>
<name>A0ABQ0K0Q4_9BACT</name>
<dbReference type="Proteomes" id="UP000032309">
    <property type="component" value="Unassembled WGS sequence"/>
</dbReference>
<evidence type="ECO:0000256" key="1">
    <source>
        <dbReference type="SAM" id="Coils"/>
    </source>
</evidence>
<dbReference type="EMBL" id="BAFN01000001">
    <property type="protein sequence ID" value="GAN34655.1"/>
    <property type="molecule type" value="Genomic_DNA"/>
</dbReference>
<protein>
    <submittedName>
        <fullName evidence="2">N5,N10-methylene tetrahydromethanopterin reductase and related flavin-dependent oxidoreductases</fullName>
    </submittedName>
</protein>
<evidence type="ECO:0000313" key="3">
    <source>
        <dbReference type="Proteomes" id="UP000032309"/>
    </source>
</evidence>
<keyword evidence="3" id="KW-1185">Reference proteome</keyword>
<evidence type="ECO:0000313" key="2">
    <source>
        <dbReference type="EMBL" id="GAN34655.1"/>
    </source>
</evidence>
<sequence length="53" mass="5976">MFKKFSIGLAFIGALMFAGSNVISVSAEEKKEEVKKKVGEKKEEVKEKIEEKK</sequence>
<comment type="caution">
    <text evidence="2">The sequence shown here is derived from an EMBL/GenBank/DDBJ whole genome shotgun (WGS) entry which is preliminary data.</text>
</comment>
<feature type="coiled-coil region" evidence="1">
    <location>
        <begin position="24"/>
        <end position="51"/>
    </location>
</feature>
<reference evidence="3" key="1">
    <citation type="journal article" date="2015" name="Genome Announc.">
        <title>Draft Genome Sequence of an Anaerobic Ammonium-Oxidizing Bacterium, "Candidatus Brocadia sinica".</title>
        <authorList>
            <person name="Oshiki M."/>
            <person name="Shinyako-Hata K."/>
            <person name="Satoh H."/>
            <person name="Okabe S."/>
        </authorList>
    </citation>
    <scope>NUCLEOTIDE SEQUENCE [LARGE SCALE GENOMIC DNA]</scope>
    <source>
        <strain evidence="3">JPN1</strain>
    </source>
</reference>
<keyword evidence="1" id="KW-0175">Coiled coil</keyword>
<organism evidence="2 3">
    <name type="scientific">Candidatus Brocadia sinica JPN1</name>
    <dbReference type="NCBI Taxonomy" id="1197129"/>
    <lineage>
        <taxon>Bacteria</taxon>
        <taxon>Pseudomonadati</taxon>
        <taxon>Planctomycetota</taxon>
        <taxon>Candidatus Brocadiia</taxon>
        <taxon>Candidatus Brocadiales</taxon>
        <taxon>Candidatus Brocadiaceae</taxon>
        <taxon>Candidatus Brocadia</taxon>
    </lineage>
</organism>
<gene>
    <name evidence="2" type="ORF">BROSI_A3198</name>
</gene>
<accession>A0ABQ0K0Q4</accession>
<dbReference type="RefSeq" id="WP_157842559.1">
    <property type="nucleotide sequence ID" value="NZ_BAFN01000001.1"/>
</dbReference>